<name>A0ABT4S2R3_9FLAO</name>
<keyword evidence="5 8" id="KW-1133">Transmembrane helix</keyword>
<reference evidence="10" key="1">
    <citation type="submission" date="2022-11" db="EMBL/GenBank/DDBJ databases">
        <title>Refractory cell wall polysaccharides provide important carbon source for microbial heterotrophs in the hadal ocean.</title>
        <authorList>
            <person name="Zhu X."/>
        </authorList>
    </citation>
    <scope>NUCLEOTIDE SEQUENCE</scope>
    <source>
        <strain evidence="10">MTRN7</strain>
    </source>
</reference>
<evidence type="ECO:0000313" key="10">
    <source>
        <dbReference type="EMBL" id="MDA0178295.1"/>
    </source>
</evidence>
<organism evidence="10 11">
    <name type="scientific">Mesoflavibacter profundi</name>
    <dbReference type="NCBI Taxonomy" id="2708110"/>
    <lineage>
        <taxon>Bacteria</taxon>
        <taxon>Pseudomonadati</taxon>
        <taxon>Bacteroidota</taxon>
        <taxon>Flavobacteriia</taxon>
        <taxon>Flavobacteriales</taxon>
        <taxon>Flavobacteriaceae</taxon>
        <taxon>Mesoflavibacter</taxon>
    </lineage>
</organism>
<evidence type="ECO:0000259" key="9">
    <source>
        <dbReference type="PROSITE" id="PS50253"/>
    </source>
</evidence>
<dbReference type="Proteomes" id="UP001149142">
    <property type="component" value="Unassembled WGS sequence"/>
</dbReference>
<evidence type="ECO:0000256" key="6">
    <source>
        <dbReference type="ARBA" id="ARBA00023136"/>
    </source>
</evidence>
<accession>A0ABT4S2R3</accession>
<protein>
    <submittedName>
        <fullName evidence="10">Cytochrome c oxidase subunit 3</fullName>
    </submittedName>
</protein>
<evidence type="ECO:0000256" key="4">
    <source>
        <dbReference type="ARBA" id="ARBA00022692"/>
    </source>
</evidence>
<keyword evidence="4 7" id="KW-0812">Transmembrane</keyword>
<evidence type="ECO:0000256" key="2">
    <source>
        <dbReference type="ARBA" id="ARBA00010581"/>
    </source>
</evidence>
<dbReference type="InterPro" id="IPR024791">
    <property type="entry name" value="Cyt_c/ubiquinol_Oxase_su3"/>
</dbReference>
<dbReference type="SUPFAM" id="SSF81452">
    <property type="entry name" value="Cytochrome c oxidase subunit III-like"/>
    <property type="match status" value="1"/>
</dbReference>
<dbReference type="InterPro" id="IPR035973">
    <property type="entry name" value="Cyt_c_oxidase_su3-like_sf"/>
</dbReference>
<evidence type="ECO:0000256" key="1">
    <source>
        <dbReference type="ARBA" id="ARBA00004651"/>
    </source>
</evidence>
<evidence type="ECO:0000313" key="11">
    <source>
        <dbReference type="Proteomes" id="UP001149142"/>
    </source>
</evidence>
<dbReference type="PANTHER" id="PTHR11403:SF2">
    <property type="entry name" value="CYTOCHROME BO(3) UBIQUINOL OXIDASE SUBUNIT 3"/>
    <property type="match status" value="1"/>
</dbReference>
<keyword evidence="11" id="KW-1185">Reference proteome</keyword>
<keyword evidence="6 8" id="KW-0472">Membrane</keyword>
<comment type="caution">
    <text evidence="10">The sequence shown here is derived from an EMBL/GenBank/DDBJ whole genome shotgun (WGS) entry which is preliminary data.</text>
</comment>
<comment type="subcellular location">
    <subcellularLocation>
        <location evidence="1 7">Cell membrane</location>
        <topology evidence="1 7">Multi-pass membrane protein</topology>
    </subcellularLocation>
</comment>
<dbReference type="EMBL" id="JAPFGC010000002">
    <property type="protein sequence ID" value="MDA0178295.1"/>
    <property type="molecule type" value="Genomic_DNA"/>
</dbReference>
<gene>
    <name evidence="10" type="ORF">OOZ35_12400</name>
</gene>
<sequence>MDLTQGTKQDKNSRAKKMMLYFGIGALVMSFAGWTSAFIVSSSRPDWLQDFVMPTPFWTSIVIMLISSVTFIIARKALEKNNKNLTTIMLVVTFVLGLFFVFNQFKGFSQIIEMGYNFTGPTSNVTVSYIYLIAVVHILHVAAGLIPILIVIINHLRGKYTPNNYLGFELAEIFWHFVDILWLYLFFFLYFFLN</sequence>
<dbReference type="Gene3D" id="1.20.120.80">
    <property type="entry name" value="Cytochrome c oxidase, subunit III, four-helix bundle"/>
    <property type="match status" value="1"/>
</dbReference>
<dbReference type="PROSITE" id="PS50253">
    <property type="entry name" value="COX3"/>
    <property type="match status" value="1"/>
</dbReference>
<dbReference type="PANTHER" id="PTHR11403">
    <property type="entry name" value="CYTOCHROME C OXIDASE SUBUNIT III"/>
    <property type="match status" value="1"/>
</dbReference>
<keyword evidence="3" id="KW-1003">Cell membrane</keyword>
<feature type="domain" description="Heme-copper oxidase subunit III family profile" evidence="9">
    <location>
        <begin position="1"/>
        <end position="194"/>
    </location>
</feature>
<feature type="transmembrane region" description="Helical" evidence="8">
    <location>
        <begin position="85"/>
        <end position="105"/>
    </location>
</feature>
<dbReference type="InterPro" id="IPR000298">
    <property type="entry name" value="Cyt_c_oxidase-like_su3"/>
</dbReference>
<feature type="transmembrane region" description="Helical" evidence="8">
    <location>
        <begin position="20"/>
        <end position="39"/>
    </location>
</feature>
<dbReference type="InterPro" id="IPR013833">
    <property type="entry name" value="Cyt_c_oxidase_su3_a-hlx"/>
</dbReference>
<evidence type="ECO:0000256" key="3">
    <source>
        <dbReference type="ARBA" id="ARBA00022475"/>
    </source>
</evidence>
<feature type="transmembrane region" description="Helical" evidence="8">
    <location>
        <begin position="51"/>
        <end position="73"/>
    </location>
</feature>
<comment type="similarity">
    <text evidence="2 7">Belongs to the cytochrome c oxidase subunit 3 family.</text>
</comment>
<feature type="transmembrane region" description="Helical" evidence="8">
    <location>
        <begin position="129"/>
        <end position="153"/>
    </location>
</feature>
<dbReference type="CDD" id="cd00386">
    <property type="entry name" value="Heme_Cu_Oxidase_III_like"/>
    <property type="match status" value="1"/>
</dbReference>
<feature type="transmembrane region" description="Helical" evidence="8">
    <location>
        <begin position="173"/>
        <end position="193"/>
    </location>
</feature>
<dbReference type="Pfam" id="PF00510">
    <property type="entry name" value="COX3"/>
    <property type="match status" value="1"/>
</dbReference>
<evidence type="ECO:0000256" key="5">
    <source>
        <dbReference type="ARBA" id="ARBA00022989"/>
    </source>
</evidence>
<evidence type="ECO:0000256" key="7">
    <source>
        <dbReference type="RuleBase" id="RU003376"/>
    </source>
</evidence>
<proteinExistence type="inferred from homology"/>
<dbReference type="RefSeq" id="WP_270005716.1">
    <property type="nucleotide sequence ID" value="NZ_JAPFGC010000002.1"/>
</dbReference>
<evidence type="ECO:0000256" key="8">
    <source>
        <dbReference type="SAM" id="Phobius"/>
    </source>
</evidence>